<evidence type="ECO:0000256" key="3">
    <source>
        <dbReference type="ARBA" id="ARBA00004763"/>
    </source>
</evidence>
<dbReference type="InterPro" id="IPR011005">
    <property type="entry name" value="Dihydropteroate_synth-like_sf"/>
</dbReference>
<comment type="similarity">
    <text evidence="4 14">Belongs to the DHPS family.</text>
</comment>
<sequence>MSDKRLASAQSLDCAGRLIDLSFPHVMGVLNVTPDSFSDGGQFNASLDDALRRAEAMVAEGASFIDVGGESTRPGAVEVSVSEELDRVIPVVEALSQRVDAVISVDTSKAAVIEESVRAGAGLINDVRALQEPGALDAAAESSVPVCLMHMQGKPKDMQKAPQYERVIDEVLAFLQARIAACETAGIERSRIVVDPGFGFGKSPGHNLTLLNCLDEFQGLGLPILAGLSRKSLLGQITGRPVDQRLIASVAAATLAVYRGARIIRAHDVAATLDAVKVAQATIRETLDE</sequence>
<evidence type="ECO:0000256" key="8">
    <source>
        <dbReference type="ARBA" id="ARBA00022679"/>
    </source>
</evidence>
<evidence type="ECO:0000256" key="7">
    <source>
        <dbReference type="ARBA" id="ARBA00016919"/>
    </source>
</evidence>
<comment type="catalytic activity">
    <reaction evidence="1">
        <text>(7,8-dihydropterin-6-yl)methyl diphosphate + 4-aminobenzoate = 7,8-dihydropteroate + diphosphate</text>
        <dbReference type="Rhea" id="RHEA:19949"/>
        <dbReference type="ChEBI" id="CHEBI:17836"/>
        <dbReference type="ChEBI" id="CHEBI:17839"/>
        <dbReference type="ChEBI" id="CHEBI:33019"/>
        <dbReference type="ChEBI" id="CHEBI:72950"/>
        <dbReference type="EC" id="2.5.1.15"/>
    </reaction>
</comment>
<evidence type="ECO:0000256" key="5">
    <source>
        <dbReference type="ARBA" id="ARBA00011738"/>
    </source>
</evidence>
<comment type="subunit">
    <text evidence="5">Homodimer.</text>
</comment>
<comment type="function">
    <text evidence="13 14">Catalyzes the condensation of para-aminobenzoate (pABA) with 6-hydroxymethyl-7,8-dihydropterin diphosphate (DHPt-PP) to form 7,8-dihydropteroate (H2Pte), the immediate precursor of folate derivatives.</text>
</comment>
<dbReference type="PROSITE" id="PS00792">
    <property type="entry name" value="DHPS_1"/>
    <property type="match status" value="1"/>
</dbReference>
<comment type="pathway">
    <text evidence="3 14">Cofactor biosynthesis; tetrahydrofolate biosynthesis; 7,8-dihydrofolate from 2-amino-4-hydroxy-6-hydroxymethyl-7,8-dihydropteridine diphosphate and 4-aminobenzoate: step 1/2.</text>
</comment>
<keyword evidence="11 14" id="KW-0289">Folate biosynthesis</keyword>
<dbReference type="GO" id="GO:0046656">
    <property type="term" value="P:folic acid biosynthetic process"/>
    <property type="evidence" value="ECO:0007669"/>
    <property type="project" value="UniProtKB-KW"/>
</dbReference>
<dbReference type="CDD" id="cd00739">
    <property type="entry name" value="DHPS"/>
    <property type="match status" value="1"/>
</dbReference>
<evidence type="ECO:0000256" key="1">
    <source>
        <dbReference type="ARBA" id="ARBA00000012"/>
    </source>
</evidence>
<evidence type="ECO:0000256" key="13">
    <source>
        <dbReference type="ARBA" id="ARBA00053449"/>
    </source>
</evidence>
<evidence type="ECO:0000256" key="2">
    <source>
        <dbReference type="ARBA" id="ARBA00001946"/>
    </source>
</evidence>
<feature type="domain" description="Pterin-binding" evidence="15">
    <location>
        <begin position="24"/>
        <end position="277"/>
    </location>
</feature>
<evidence type="ECO:0000256" key="11">
    <source>
        <dbReference type="ARBA" id="ARBA00022909"/>
    </source>
</evidence>
<dbReference type="InterPro" id="IPR045031">
    <property type="entry name" value="DHP_synth-like"/>
</dbReference>
<evidence type="ECO:0000256" key="14">
    <source>
        <dbReference type="RuleBase" id="RU361205"/>
    </source>
</evidence>
<dbReference type="GO" id="GO:0046654">
    <property type="term" value="P:tetrahydrofolate biosynthetic process"/>
    <property type="evidence" value="ECO:0007669"/>
    <property type="project" value="UniProtKB-UniPathway"/>
</dbReference>
<dbReference type="GO" id="GO:0004156">
    <property type="term" value="F:dihydropteroate synthase activity"/>
    <property type="evidence" value="ECO:0007669"/>
    <property type="project" value="UniProtKB-EC"/>
</dbReference>
<comment type="caution">
    <text evidence="16">The sequence shown here is derived from an EMBL/GenBank/DDBJ whole genome shotgun (WGS) entry which is preliminary data.</text>
</comment>
<evidence type="ECO:0000313" key="17">
    <source>
        <dbReference type="Proteomes" id="UP000537130"/>
    </source>
</evidence>
<dbReference type="EC" id="2.5.1.15" evidence="6 14"/>
<dbReference type="SUPFAM" id="SSF51717">
    <property type="entry name" value="Dihydropteroate synthetase-like"/>
    <property type="match status" value="1"/>
</dbReference>
<dbReference type="Pfam" id="PF00809">
    <property type="entry name" value="Pterin_bind"/>
    <property type="match status" value="1"/>
</dbReference>
<dbReference type="PROSITE" id="PS50972">
    <property type="entry name" value="PTERIN_BINDING"/>
    <property type="match status" value="1"/>
</dbReference>
<organism evidence="16 17">
    <name type="scientific">Litorivivens lipolytica</name>
    <dbReference type="NCBI Taxonomy" id="1524264"/>
    <lineage>
        <taxon>Bacteria</taxon>
        <taxon>Pseudomonadati</taxon>
        <taxon>Pseudomonadota</taxon>
        <taxon>Gammaproteobacteria</taxon>
        <taxon>Litorivivens</taxon>
    </lineage>
</organism>
<dbReference type="NCBIfam" id="TIGR01496">
    <property type="entry name" value="DHPS"/>
    <property type="match status" value="1"/>
</dbReference>
<evidence type="ECO:0000256" key="10">
    <source>
        <dbReference type="ARBA" id="ARBA00022842"/>
    </source>
</evidence>
<proteinExistence type="inferred from homology"/>
<reference evidence="16 17" key="1">
    <citation type="submission" date="2020-08" db="EMBL/GenBank/DDBJ databases">
        <title>Genomic Encyclopedia of Type Strains, Phase III (KMG-III): the genomes of soil and plant-associated and newly described type strains.</title>
        <authorList>
            <person name="Whitman W."/>
        </authorList>
    </citation>
    <scope>NUCLEOTIDE SEQUENCE [LARGE SCALE GENOMIC DNA]</scope>
    <source>
        <strain evidence="16 17">CECT 8654</strain>
    </source>
</reference>
<dbReference type="RefSeq" id="WP_183409482.1">
    <property type="nucleotide sequence ID" value="NZ_JACHWY010000001.1"/>
</dbReference>
<evidence type="ECO:0000256" key="4">
    <source>
        <dbReference type="ARBA" id="ARBA00009503"/>
    </source>
</evidence>
<dbReference type="GO" id="GO:0046872">
    <property type="term" value="F:metal ion binding"/>
    <property type="evidence" value="ECO:0007669"/>
    <property type="project" value="UniProtKB-KW"/>
</dbReference>
<dbReference type="GO" id="GO:0005829">
    <property type="term" value="C:cytosol"/>
    <property type="evidence" value="ECO:0007669"/>
    <property type="project" value="TreeGrafter"/>
</dbReference>
<dbReference type="InterPro" id="IPR006390">
    <property type="entry name" value="DHP_synth_dom"/>
</dbReference>
<protein>
    <recommendedName>
        <fullName evidence="7 14">Dihydropteroate synthase</fullName>
        <shortName evidence="14">DHPS</shortName>
        <ecNumber evidence="6 14">2.5.1.15</ecNumber>
    </recommendedName>
    <alternativeName>
        <fullName evidence="12 14">Dihydropteroate pyrophosphorylase</fullName>
    </alternativeName>
</protein>
<evidence type="ECO:0000256" key="6">
    <source>
        <dbReference type="ARBA" id="ARBA00012458"/>
    </source>
</evidence>
<evidence type="ECO:0000256" key="9">
    <source>
        <dbReference type="ARBA" id="ARBA00022723"/>
    </source>
</evidence>
<dbReference type="Proteomes" id="UP000537130">
    <property type="component" value="Unassembled WGS sequence"/>
</dbReference>
<dbReference type="PANTHER" id="PTHR20941">
    <property type="entry name" value="FOLATE SYNTHESIS PROTEINS"/>
    <property type="match status" value="1"/>
</dbReference>
<evidence type="ECO:0000313" key="16">
    <source>
        <dbReference type="EMBL" id="MBB3046816.1"/>
    </source>
</evidence>
<evidence type="ECO:0000259" key="15">
    <source>
        <dbReference type="PROSITE" id="PS50972"/>
    </source>
</evidence>
<keyword evidence="17" id="KW-1185">Reference proteome</keyword>
<accession>A0A7W4Z6E1</accession>
<evidence type="ECO:0000256" key="12">
    <source>
        <dbReference type="ARBA" id="ARBA00030193"/>
    </source>
</evidence>
<keyword evidence="8 14" id="KW-0808">Transferase</keyword>
<dbReference type="UniPathway" id="UPA00077">
    <property type="reaction ID" value="UER00156"/>
</dbReference>
<gene>
    <name evidence="16" type="ORF">FHR99_001052</name>
</gene>
<comment type="cofactor">
    <cofactor evidence="2 14">
        <name>Mg(2+)</name>
        <dbReference type="ChEBI" id="CHEBI:18420"/>
    </cofactor>
</comment>
<keyword evidence="10 14" id="KW-0460">Magnesium</keyword>
<keyword evidence="9 14" id="KW-0479">Metal-binding</keyword>
<name>A0A7W4Z6E1_9GAMM</name>
<dbReference type="EMBL" id="JACHWY010000001">
    <property type="protein sequence ID" value="MBB3046816.1"/>
    <property type="molecule type" value="Genomic_DNA"/>
</dbReference>
<dbReference type="AlphaFoldDB" id="A0A7W4Z6E1"/>
<dbReference type="FunFam" id="3.20.20.20:FF:000004">
    <property type="entry name" value="Dihydropteroate synthase"/>
    <property type="match status" value="1"/>
</dbReference>
<dbReference type="PANTHER" id="PTHR20941:SF1">
    <property type="entry name" value="FOLIC ACID SYNTHESIS PROTEIN FOL1"/>
    <property type="match status" value="1"/>
</dbReference>
<dbReference type="Gene3D" id="3.20.20.20">
    <property type="entry name" value="Dihydropteroate synthase-like"/>
    <property type="match status" value="1"/>
</dbReference>
<dbReference type="InterPro" id="IPR000489">
    <property type="entry name" value="Pterin-binding_dom"/>
</dbReference>